<keyword evidence="3" id="KW-1185">Reference proteome</keyword>
<gene>
    <name evidence="2" type="ORF">HND93_16395</name>
</gene>
<protein>
    <submittedName>
        <fullName evidence="2">Glycosyltransferase family 4 protein</fullName>
    </submittedName>
</protein>
<dbReference type="InterPro" id="IPR028098">
    <property type="entry name" value="Glyco_trans_4-like_N"/>
</dbReference>
<accession>A0ABX2TAD3</accession>
<dbReference type="EMBL" id="JABFDB010000011">
    <property type="protein sequence ID" value="NYZ21296.1"/>
    <property type="molecule type" value="Genomic_DNA"/>
</dbReference>
<dbReference type="CDD" id="cd03794">
    <property type="entry name" value="GT4_WbuB-like"/>
    <property type="match status" value="1"/>
</dbReference>
<dbReference type="Gene3D" id="3.40.50.2000">
    <property type="entry name" value="Glycogen Phosphorylase B"/>
    <property type="match status" value="2"/>
</dbReference>
<evidence type="ECO:0000313" key="3">
    <source>
        <dbReference type="Proteomes" id="UP000584642"/>
    </source>
</evidence>
<name>A0ABX2TAD3_9PROT</name>
<evidence type="ECO:0000313" key="2">
    <source>
        <dbReference type="EMBL" id="NYZ21296.1"/>
    </source>
</evidence>
<proteinExistence type="predicted"/>
<dbReference type="Proteomes" id="UP000584642">
    <property type="component" value="Unassembled WGS sequence"/>
</dbReference>
<reference evidence="2 3" key="1">
    <citation type="submission" date="2020-05" db="EMBL/GenBank/DDBJ databases">
        <title>Azospirillum oleiclasticum sp. nov, a nitrogen-fixing and heavy crude oil-emulsifying bacterium isolated from the crude oil of Yumen Oilfield.</title>
        <authorList>
            <person name="Wu D."/>
            <person name="Cai M."/>
            <person name="Zhang X."/>
        </authorList>
    </citation>
    <scope>NUCLEOTIDE SEQUENCE [LARGE SCALE GENOMIC DNA]</scope>
    <source>
        <strain evidence="2 3">ROY-1-1-2</strain>
    </source>
</reference>
<dbReference type="Pfam" id="PF13579">
    <property type="entry name" value="Glyco_trans_4_4"/>
    <property type="match status" value="1"/>
</dbReference>
<dbReference type="SUPFAM" id="SSF53756">
    <property type="entry name" value="UDP-Glycosyltransferase/glycogen phosphorylase"/>
    <property type="match status" value="1"/>
</dbReference>
<sequence>MVDAASTLLRERTRAGTGLPAGGPRLRVAVHDYGGYAFPVQLSRWLAAQGHAVLHLYSGDVEAPRGRLDRHPDDPASFAVEAVSTGRPLTKYDLARRWWQETRFGARLAERVLAFAPDVVLSANTPPAVQQRLLKALSRVGVPLVCWVQDIFSIGAAEILKGKPALLRVPALGFLERVEYGTLRAAAGLVVISPDFLTTLAERGVRHPRGTVIENWAPLGEIRPLPKDNGWARAQGLADRFVFLCSGTLGMKHDPGQLLRLAHAFRDDPAVRVVAVSQGLGRRFLEEAKARDGLDNLVLLDFQPFGMLPEVLATADVSVVLLEEYAGALSVPSKVYSHACAERPILAAIPAANLARRIVEREGLGLAVDPGDRDGFLAAARRLRRDADLRTACAAAQSRFAAHACDIARIGPNFLEVLHAARSG</sequence>
<evidence type="ECO:0000259" key="1">
    <source>
        <dbReference type="Pfam" id="PF13579"/>
    </source>
</evidence>
<feature type="domain" description="Glycosyltransferase subfamily 4-like N-terminal" evidence="1">
    <location>
        <begin position="41"/>
        <end position="216"/>
    </location>
</feature>
<comment type="caution">
    <text evidence="2">The sequence shown here is derived from an EMBL/GenBank/DDBJ whole genome shotgun (WGS) entry which is preliminary data.</text>
</comment>
<organism evidence="2 3">
    <name type="scientific">Azospirillum oleiclasticum</name>
    <dbReference type="NCBI Taxonomy" id="2735135"/>
    <lineage>
        <taxon>Bacteria</taxon>
        <taxon>Pseudomonadati</taxon>
        <taxon>Pseudomonadota</taxon>
        <taxon>Alphaproteobacteria</taxon>
        <taxon>Rhodospirillales</taxon>
        <taxon>Azospirillaceae</taxon>
        <taxon>Azospirillum</taxon>
    </lineage>
</organism>
<dbReference type="RefSeq" id="WP_180283065.1">
    <property type="nucleotide sequence ID" value="NZ_JABFDB010000011.1"/>
</dbReference>